<name>A0A1M5RCY5_9FIRM</name>
<proteinExistence type="predicted"/>
<sequence>MTMKKNVLGVLLTFIILFSITIPTLAGTSTIITRLAGTDRYSTAVEIAKEGWTQSDYAVLAYGENFPDALSAGVLAQKYNAPILLTRSNDLPDVTKQTLIDLQVTQVFIIGGTAVIPMSIETKLQGMGIVTIRIAGYDRYDTAIKIAQQLNMPSELIVTTGEDYPDALSIAPIAALKQIPIILVPKDNIPDVVKNYIATLNVSKTYVIGDSNIINDSVFNQLINPERIVGANKYERNIAINQKFGNDFNANSICLATGEGFADALTGALYASKVKAPIILVNNSSPLATTKNYYKNRYANADEIYVFGGTAVVSDNLIQSLSDNTLEENSSVTNPTNNTTDLSKLYTENGIGEYLGFQRLMGYLGSDRFDVYFTGTSSTYHVSVVDLRGLNDNDIVYWQYNGTTVTNTRKECNHFFSDLSYLKSKYSLTDDVTSSEWLQSTFGQVYLDWAEFLGFTADAERMVGQYLNAAEGIDYNKGVTVTPDYVIPEDGWVSGYTFEKITAREDDLLELGIVGREKSSLPGHFEVYGFPKDFPYTPYYVNEMTDEFMAAENATGVFNGIHMKKENGKIWFSYKDLKEKGIID</sequence>
<reference evidence="2" key="1">
    <citation type="submission" date="2016-11" db="EMBL/GenBank/DDBJ databases">
        <authorList>
            <person name="Varghese N."/>
            <person name="Submissions S."/>
        </authorList>
    </citation>
    <scope>NUCLEOTIDE SEQUENCE [LARGE SCALE GENOMIC DNA]</scope>
    <source>
        <strain evidence="2">DSM 15449</strain>
    </source>
</reference>
<evidence type="ECO:0000313" key="2">
    <source>
        <dbReference type="Proteomes" id="UP000183954"/>
    </source>
</evidence>
<dbReference type="Proteomes" id="UP000183954">
    <property type="component" value="Unassembled WGS sequence"/>
</dbReference>
<evidence type="ECO:0000313" key="1">
    <source>
        <dbReference type="EMBL" id="SHH23899.1"/>
    </source>
</evidence>
<keyword evidence="2" id="KW-1185">Reference proteome</keyword>
<dbReference type="PANTHER" id="PTHR30032">
    <property type="entry name" value="N-ACETYLMURAMOYL-L-ALANINE AMIDASE-RELATED"/>
    <property type="match status" value="1"/>
</dbReference>
<organism evidence="1 2">
    <name type="scientific">Desulfosporosinus lacus DSM 15449</name>
    <dbReference type="NCBI Taxonomy" id="1121420"/>
    <lineage>
        <taxon>Bacteria</taxon>
        <taxon>Bacillati</taxon>
        <taxon>Bacillota</taxon>
        <taxon>Clostridia</taxon>
        <taxon>Eubacteriales</taxon>
        <taxon>Desulfitobacteriaceae</taxon>
        <taxon>Desulfosporosinus</taxon>
    </lineage>
</organism>
<dbReference type="RefSeq" id="WP_073027622.1">
    <property type="nucleotide sequence ID" value="NZ_FQXJ01000003.1"/>
</dbReference>
<dbReference type="PANTHER" id="PTHR30032:SF8">
    <property type="entry name" value="GERMINATION-SPECIFIC N-ACETYLMURAMOYL-L-ALANINE AMIDASE"/>
    <property type="match status" value="1"/>
</dbReference>
<dbReference type="EMBL" id="FQXJ01000003">
    <property type="protein sequence ID" value="SHH23899.1"/>
    <property type="molecule type" value="Genomic_DNA"/>
</dbReference>
<protein>
    <submittedName>
        <fullName evidence="1">Putative cell wall-binding protein</fullName>
    </submittedName>
</protein>
<dbReference type="Pfam" id="PF04122">
    <property type="entry name" value="CW_binding_2"/>
    <property type="match status" value="3"/>
</dbReference>
<dbReference type="OrthoDB" id="189537at2"/>
<dbReference type="InterPro" id="IPR007253">
    <property type="entry name" value="Cell_wall-bd_2"/>
</dbReference>
<dbReference type="AlphaFoldDB" id="A0A1M5RCY5"/>
<dbReference type="STRING" id="1121420.SAMN02746098_00520"/>
<dbReference type="Gene3D" id="3.40.50.12090">
    <property type="match status" value="2"/>
</dbReference>
<gene>
    <name evidence="1" type="ORF">SAMN02746098_00520</name>
</gene>
<dbReference type="InterPro" id="IPR051922">
    <property type="entry name" value="Bact_Sporulation_Assoc"/>
</dbReference>
<accession>A0A1M5RCY5</accession>